<dbReference type="EMBL" id="FULE01000044">
    <property type="protein sequence ID" value="SJN58899.1"/>
    <property type="molecule type" value="Genomic_DNA"/>
</dbReference>
<sequence length="65" mass="7501">MSEFVKDKLKLIAVSVVLAVFAYLILASLNIVLGDKISWFFAALTVYWIAEKLLGFWTRYKSRRS</sequence>
<evidence type="ECO:0000313" key="2">
    <source>
        <dbReference type="EMBL" id="SJN58899.1"/>
    </source>
</evidence>
<accession>A0A1R4LR82</accession>
<dbReference type="Proteomes" id="UP000188276">
    <property type="component" value="Unassembled WGS sequence"/>
</dbReference>
<gene>
    <name evidence="2" type="ORF">VR7878_03106</name>
</gene>
<keyword evidence="3" id="KW-1185">Reference proteome</keyword>
<organism evidence="2 3">
    <name type="scientific">Vibrio ruber (strain DSM 16370 / JCM 11486 / BCRC 17186 / CECT 7878 / LMG 23124 / VR1)</name>
    <dbReference type="NCBI Taxonomy" id="1123498"/>
    <lineage>
        <taxon>Bacteria</taxon>
        <taxon>Pseudomonadati</taxon>
        <taxon>Pseudomonadota</taxon>
        <taxon>Gammaproteobacteria</taxon>
        <taxon>Vibrionales</taxon>
        <taxon>Vibrionaceae</taxon>
        <taxon>Vibrio</taxon>
    </lineage>
</organism>
<evidence type="ECO:0000256" key="1">
    <source>
        <dbReference type="SAM" id="Phobius"/>
    </source>
</evidence>
<keyword evidence="1" id="KW-0472">Membrane</keyword>
<reference evidence="3" key="1">
    <citation type="submission" date="2017-02" db="EMBL/GenBank/DDBJ databases">
        <authorList>
            <person name="Rodrigo-Torres L."/>
            <person name="Arahal R.D."/>
            <person name="Lucena T."/>
        </authorList>
    </citation>
    <scope>NUCLEOTIDE SEQUENCE [LARGE SCALE GENOMIC DNA]</scope>
    <source>
        <strain evidence="3">CECT 7878</strain>
    </source>
</reference>
<proteinExistence type="predicted"/>
<keyword evidence="1" id="KW-0812">Transmembrane</keyword>
<feature type="transmembrane region" description="Helical" evidence="1">
    <location>
        <begin position="39"/>
        <end position="57"/>
    </location>
</feature>
<evidence type="ECO:0000313" key="3">
    <source>
        <dbReference type="Proteomes" id="UP000188276"/>
    </source>
</evidence>
<dbReference type="RefSeq" id="WP_077336999.1">
    <property type="nucleotide sequence ID" value="NZ_FULE01000044.1"/>
</dbReference>
<dbReference type="AlphaFoldDB" id="A0A1R4LR82"/>
<keyword evidence="1" id="KW-1133">Transmembrane helix</keyword>
<dbReference type="STRING" id="1123498.VR7878_03106"/>
<name>A0A1R4LR82_VIBR1</name>
<feature type="transmembrane region" description="Helical" evidence="1">
    <location>
        <begin position="12"/>
        <end position="33"/>
    </location>
</feature>
<protein>
    <submittedName>
        <fullName evidence="2">Uncharacterized protein</fullName>
    </submittedName>
</protein>